<keyword evidence="1" id="KW-1185">Reference proteome</keyword>
<organism evidence="1 2">
    <name type="scientific">Ascaris lumbricoides</name>
    <name type="common">Giant roundworm</name>
    <dbReference type="NCBI Taxonomy" id="6252"/>
    <lineage>
        <taxon>Eukaryota</taxon>
        <taxon>Metazoa</taxon>
        <taxon>Ecdysozoa</taxon>
        <taxon>Nematoda</taxon>
        <taxon>Chromadorea</taxon>
        <taxon>Rhabditida</taxon>
        <taxon>Spirurina</taxon>
        <taxon>Ascaridomorpha</taxon>
        <taxon>Ascaridoidea</taxon>
        <taxon>Ascarididae</taxon>
        <taxon>Ascaris</taxon>
    </lineage>
</organism>
<name>A0A0M3HW80_ASCLU</name>
<dbReference type="AlphaFoldDB" id="A0A0M3HW80"/>
<accession>A0A0M3HW80</accession>
<dbReference type="Proteomes" id="UP000036681">
    <property type="component" value="Unplaced"/>
</dbReference>
<evidence type="ECO:0000313" key="2">
    <source>
        <dbReference type="WBParaSite" id="ALUE_0000735701-mRNA-1"/>
    </source>
</evidence>
<protein>
    <submittedName>
        <fullName evidence="2">Ovule protein</fullName>
    </submittedName>
</protein>
<dbReference type="WBParaSite" id="ALUE_0000735701-mRNA-1">
    <property type="protein sequence ID" value="ALUE_0000735701-mRNA-1"/>
    <property type="gene ID" value="ALUE_0000735701"/>
</dbReference>
<proteinExistence type="predicted"/>
<reference evidence="2" key="1">
    <citation type="submission" date="2017-02" db="UniProtKB">
        <authorList>
            <consortium name="WormBaseParasite"/>
        </authorList>
    </citation>
    <scope>IDENTIFICATION</scope>
</reference>
<sequence>MSSICFWINRCSISWTDTQNETSEKNYKTNSVVLLEGLESVITAVCASICFIRKMFFTRDGCSRSW</sequence>
<evidence type="ECO:0000313" key="1">
    <source>
        <dbReference type="Proteomes" id="UP000036681"/>
    </source>
</evidence>